<feature type="transmembrane region" description="Helical" evidence="1">
    <location>
        <begin position="387"/>
        <end position="408"/>
    </location>
</feature>
<feature type="transmembrane region" description="Helical" evidence="1">
    <location>
        <begin position="333"/>
        <end position="356"/>
    </location>
</feature>
<feature type="transmembrane region" description="Helical" evidence="1">
    <location>
        <begin position="194"/>
        <end position="214"/>
    </location>
</feature>
<keyword evidence="1" id="KW-1133">Transmembrane helix</keyword>
<keyword evidence="3" id="KW-1185">Reference proteome</keyword>
<organism evidence="2 3">
    <name type="scientific">Cerina litoralis</name>
    <dbReference type="NCBI Taxonomy" id="2874477"/>
    <lineage>
        <taxon>Bacteria</taxon>
        <taxon>Pseudomonadati</taxon>
        <taxon>Bacteroidota</taxon>
        <taxon>Flavobacteriia</taxon>
        <taxon>Flavobacteriales</taxon>
        <taxon>Flavobacteriaceae</taxon>
        <taxon>Cerina</taxon>
    </lineage>
</organism>
<accession>A0AAE3EWX8</accession>
<feature type="transmembrane region" description="Helical" evidence="1">
    <location>
        <begin position="362"/>
        <end position="380"/>
    </location>
</feature>
<gene>
    <name evidence="2" type="ORF">K8352_17755</name>
</gene>
<evidence type="ECO:0008006" key="4">
    <source>
        <dbReference type="Google" id="ProtNLM"/>
    </source>
</evidence>
<evidence type="ECO:0000313" key="3">
    <source>
        <dbReference type="Proteomes" id="UP001200642"/>
    </source>
</evidence>
<feature type="transmembrane region" description="Helical" evidence="1">
    <location>
        <begin position="67"/>
        <end position="86"/>
    </location>
</feature>
<keyword evidence="1" id="KW-0812">Transmembrane</keyword>
<evidence type="ECO:0000313" key="2">
    <source>
        <dbReference type="EMBL" id="MCG2462612.1"/>
    </source>
</evidence>
<dbReference type="RefSeq" id="WP_317903747.1">
    <property type="nucleotide sequence ID" value="NZ_JAIRBC010000037.1"/>
</dbReference>
<reference evidence="2" key="1">
    <citation type="submission" date="2023-02" db="EMBL/GenBank/DDBJ databases">
        <title>Genome of Flavobacteriaceae gen. nov. sp. strain F89.</title>
        <authorList>
            <person name="Wang Y."/>
        </authorList>
    </citation>
    <scope>NUCLEOTIDE SEQUENCE</scope>
    <source>
        <strain evidence="2">F89</strain>
    </source>
</reference>
<feature type="transmembrane region" description="Helical" evidence="1">
    <location>
        <begin position="98"/>
        <end position="120"/>
    </location>
</feature>
<proteinExistence type="predicted"/>
<evidence type="ECO:0000256" key="1">
    <source>
        <dbReference type="SAM" id="Phobius"/>
    </source>
</evidence>
<name>A0AAE3EWX8_9FLAO</name>
<dbReference type="AlphaFoldDB" id="A0AAE3EWX8"/>
<feature type="transmembrane region" description="Helical" evidence="1">
    <location>
        <begin position="166"/>
        <end position="188"/>
    </location>
</feature>
<protein>
    <recommendedName>
        <fullName evidence="4">Oligosaccharide repeat unit polymerase</fullName>
    </recommendedName>
</protein>
<comment type="caution">
    <text evidence="2">The sequence shown here is derived from an EMBL/GenBank/DDBJ whole genome shotgun (WGS) entry which is preliminary data.</text>
</comment>
<sequence>MNLWSLIGLLLVLFIAWRFVKALGTSIPIMEMLLLIAALQWILGPYLSYFNNYTHYKYYMYVDENTYMSYAVPAFLFFSVIVLFQLPKLDINALQRAVKFAPFAKVLFVIGVSADIGYLYSPPSLLFFLFLLLQFKFVGAILFLFSEDKKSQYFFYGTLGYLFLNALARGLFHDLLLWGVFMFMFWSIKNRPSFRLRIAIITAGIFFAMGIQIIKGSYREIIYDGYKGNKLVLFLSVLEDKVVNEEITESDDQNVNIRLNQGWIISAIMYNVPFKEPFSDGGTIAEAVSASILPRFLDKNKKMAGGQENFERYTGLQLGSHTSMGMSLMGESYANFGVLGGIIFMGVWGLFLAWYWRGIVFFVRKYPLLLFFIPIIYLQVVKAETELVVVLNHLIKSSILIALFLLFASKVFNWRLR</sequence>
<feature type="transmembrane region" description="Helical" evidence="1">
    <location>
        <begin position="126"/>
        <end position="145"/>
    </location>
</feature>
<keyword evidence="1" id="KW-0472">Membrane</keyword>
<dbReference type="EMBL" id="JAIRBC010000037">
    <property type="protein sequence ID" value="MCG2462612.1"/>
    <property type="molecule type" value="Genomic_DNA"/>
</dbReference>
<dbReference type="Proteomes" id="UP001200642">
    <property type="component" value="Unassembled WGS sequence"/>
</dbReference>